<dbReference type="PANTHER" id="PTHR34002">
    <property type="entry name" value="BLR1656 PROTEIN"/>
    <property type="match status" value="1"/>
</dbReference>
<dbReference type="InterPro" id="IPR013319">
    <property type="entry name" value="GH11/12"/>
</dbReference>
<dbReference type="InterPro" id="IPR013320">
    <property type="entry name" value="ConA-like_dom_sf"/>
</dbReference>
<evidence type="ECO:0000256" key="1">
    <source>
        <dbReference type="ARBA" id="ARBA00005519"/>
    </source>
</evidence>
<keyword evidence="3" id="KW-0732">Signal</keyword>
<accession>A0A9W6U143</accession>
<organism evidence="4 5">
    <name type="scientific">Phytophthora fragariaefolia</name>
    <dbReference type="NCBI Taxonomy" id="1490495"/>
    <lineage>
        <taxon>Eukaryota</taxon>
        <taxon>Sar</taxon>
        <taxon>Stramenopiles</taxon>
        <taxon>Oomycota</taxon>
        <taxon>Peronosporomycetes</taxon>
        <taxon>Peronosporales</taxon>
        <taxon>Peronosporaceae</taxon>
        <taxon>Phytophthora</taxon>
    </lineage>
</organism>
<dbReference type="SUPFAM" id="SSF49899">
    <property type="entry name" value="Concanavalin A-like lectins/glucanases"/>
    <property type="match status" value="1"/>
</dbReference>
<keyword evidence="5" id="KW-1185">Reference proteome</keyword>
<keyword evidence="2" id="KW-0624">Polysaccharide degradation</keyword>
<comment type="caution">
    <text evidence="4">The sequence shown here is derived from an EMBL/GenBank/DDBJ whole genome shotgun (WGS) entry which is preliminary data.</text>
</comment>
<keyword evidence="2" id="KW-0119">Carbohydrate metabolism</keyword>
<evidence type="ECO:0000256" key="2">
    <source>
        <dbReference type="RuleBase" id="RU361163"/>
    </source>
</evidence>
<dbReference type="Pfam" id="PF01670">
    <property type="entry name" value="Glyco_hydro_12"/>
    <property type="match status" value="1"/>
</dbReference>
<dbReference type="InterPro" id="IPR002594">
    <property type="entry name" value="GH12"/>
</dbReference>
<dbReference type="Gene3D" id="2.60.120.180">
    <property type="match status" value="1"/>
</dbReference>
<evidence type="ECO:0000313" key="4">
    <source>
        <dbReference type="EMBL" id="GMF23112.1"/>
    </source>
</evidence>
<name>A0A9W6U143_9STRA</name>
<evidence type="ECO:0000256" key="3">
    <source>
        <dbReference type="SAM" id="SignalP"/>
    </source>
</evidence>
<evidence type="ECO:0000313" key="5">
    <source>
        <dbReference type="Proteomes" id="UP001165121"/>
    </source>
</evidence>
<gene>
    <name evidence="4" type="ORF">Pfra01_000358000</name>
</gene>
<protein>
    <submittedName>
        <fullName evidence="4">Unnamed protein product</fullName>
    </submittedName>
</protein>
<dbReference type="GO" id="GO:0000272">
    <property type="term" value="P:polysaccharide catabolic process"/>
    <property type="evidence" value="ECO:0007669"/>
    <property type="project" value="UniProtKB-KW"/>
</dbReference>
<reference evidence="4" key="1">
    <citation type="submission" date="2023-04" db="EMBL/GenBank/DDBJ databases">
        <title>Phytophthora fragariaefolia NBRC 109709.</title>
        <authorList>
            <person name="Ichikawa N."/>
            <person name="Sato H."/>
            <person name="Tonouchi N."/>
        </authorList>
    </citation>
    <scope>NUCLEOTIDE SEQUENCE</scope>
    <source>
        <strain evidence="4">NBRC 109709</strain>
    </source>
</reference>
<proteinExistence type="inferred from homology"/>
<dbReference type="OrthoDB" id="95118at2759"/>
<comment type="similarity">
    <text evidence="1 2">Belongs to the glycosyl hydrolase 12 (cellulase H) family.</text>
</comment>
<dbReference type="Proteomes" id="UP001165121">
    <property type="component" value="Unassembled WGS sequence"/>
</dbReference>
<dbReference type="PANTHER" id="PTHR34002:SF9">
    <property type="entry name" value="XYLOGLUCAN-SPECIFIC ENDO-BETA-1,4-GLUCANASE A"/>
    <property type="match status" value="1"/>
</dbReference>
<dbReference type="GO" id="GO:0008810">
    <property type="term" value="F:cellulase activity"/>
    <property type="evidence" value="ECO:0007669"/>
    <property type="project" value="InterPro"/>
</dbReference>
<keyword evidence="2" id="KW-0378">Hydrolase</keyword>
<dbReference type="EMBL" id="BSXT01000273">
    <property type="protein sequence ID" value="GMF23112.1"/>
    <property type="molecule type" value="Genomic_DNA"/>
</dbReference>
<feature type="signal peptide" evidence="3">
    <location>
        <begin position="1"/>
        <end position="21"/>
    </location>
</feature>
<sequence>MKLFIAIAAAAAAIAASPAASEKEFCGLWNSTQTDDYNLYNNLWGAYDDPKGGQCTGLDSVDGSTISWHTRFNWTGSSWQVKSFANAALKLDPVQLTKVSSIPSVIEYDYKYDGNIIANVAYDLFTSATSNGTVEYELMVWLAALGGAWPLTSSGKPIKEVNVGNTDFNLYQGKNGNTTVFSYVAVNTTTKFSADFKQFFDELPADNTIPQTQYLTHVQAGTEPFQGQNATLTVSKYSAAVKSA</sequence>
<dbReference type="AlphaFoldDB" id="A0A9W6U143"/>
<feature type="chain" id="PRO_5040829953" evidence="3">
    <location>
        <begin position="22"/>
        <end position="244"/>
    </location>
</feature>
<keyword evidence="2" id="KW-0326">Glycosidase</keyword>